<feature type="region of interest" description="Disordered" evidence="1">
    <location>
        <begin position="49"/>
        <end position="314"/>
    </location>
</feature>
<dbReference type="Proteomes" id="UP001176961">
    <property type="component" value="Unassembled WGS sequence"/>
</dbReference>
<feature type="compositionally biased region" description="Low complexity" evidence="1">
    <location>
        <begin position="13"/>
        <end position="34"/>
    </location>
</feature>
<feature type="compositionally biased region" description="Low complexity" evidence="1">
    <location>
        <begin position="894"/>
        <end position="907"/>
    </location>
</feature>
<name>A0AA36GR44_CYLNA</name>
<dbReference type="EMBL" id="CATQJL010000223">
    <property type="protein sequence ID" value="CAJ0596609.1"/>
    <property type="molecule type" value="Genomic_DNA"/>
</dbReference>
<protein>
    <submittedName>
        <fullName evidence="2">Uncharacterized protein</fullName>
    </submittedName>
</protein>
<feature type="compositionally biased region" description="Polar residues" evidence="1">
    <location>
        <begin position="849"/>
        <end position="887"/>
    </location>
</feature>
<feature type="compositionally biased region" description="Low complexity" evidence="1">
    <location>
        <begin position="669"/>
        <end position="682"/>
    </location>
</feature>
<evidence type="ECO:0000313" key="3">
    <source>
        <dbReference type="Proteomes" id="UP001176961"/>
    </source>
</evidence>
<proteinExistence type="predicted"/>
<feature type="region of interest" description="Disordered" evidence="1">
    <location>
        <begin position="1"/>
        <end position="34"/>
    </location>
</feature>
<feature type="region of interest" description="Disordered" evidence="1">
    <location>
        <begin position="810"/>
        <end position="958"/>
    </location>
</feature>
<feature type="region of interest" description="Disordered" evidence="1">
    <location>
        <begin position="530"/>
        <end position="577"/>
    </location>
</feature>
<feature type="compositionally biased region" description="Polar residues" evidence="1">
    <location>
        <begin position="908"/>
        <end position="932"/>
    </location>
</feature>
<evidence type="ECO:0000313" key="2">
    <source>
        <dbReference type="EMBL" id="CAJ0596609.1"/>
    </source>
</evidence>
<feature type="region of interest" description="Disordered" evidence="1">
    <location>
        <begin position="439"/>
        <end position="472"/>
    </location>
</feature>
<feature type="compositionally biased region" description="Basic and acidic residues" evidence="1">
    <location>
        <begin position="230"/>
        <end position="241"/>
    </location>
</feature>
<sequence length="958" mass="104400">MSGQRKKSRSRSSLRSQGSGKVPSPGSSPHGNVATLVSVAVVNVDMEGGGAENNLERSKQQAEALAENACRSAAESSGVISSSDTSGPVTLVASRGGSLGPADSRHTPRGTAVQFKTKTGPVSVFARRSRRQYALSPKTGSPYRKDSTFEFGSMSGKPSKRGYSNTTGDSGQQDITTARGQESVTINTLSQQQRSALRKLDEVLTTPTQPRSQSITGSLFASETVDSETPSEHSKRTERSSKSRRSRRSKRSRKGRAGSRRGGKKSRSRGSHRKTRRYRGSFRRKSRRSRSEPRSSRSRRARPARHTRRRREAEKACRCDIIEDMEKGTLTEAERRDLAALLECPEPFCAKCIELKRRLDLDTEIKAQEEGDAEGLVRISSKSPKAKKPKKKSKYEYMPQPTMSSMGVKFCTCPECSRYRQQGEIIPVRTAAEITDELKSSQSRRSVKLKAPKSRWPESTFKPKSQRDLSSKKVTRMKEMTPIGSLHSTFPITLTETKQSVLPYKTPPRTIPIIQATPGTAGTKYWTPSSSLKTAKAATPRARSQSPRFGRARTPKSEKEPLLLTSPKRTPTKVPQPISTKWSSWLQEKTVPPTTLPARASHVALKVTERVETGKAVSGTAPPPKSLSQTSAGPSARTTTPIPLSSPRKHMPSVVTALSPKTKTGGVAMMSSSMSKPSSLPSARDLQPVPTPASPGGTVAVTFPSQGDRAGAAVVAVAAQTGTIPVPTATYIPERDYNPVCNCTNCRAERKIREENDVCDCYECIYEMRSSGGLKSAGKSSSTSSKKHPPRRMKAEYEWVKMLLHVQQPAGRYHTPKSKPVTYPWQKPKQATSHSHQSGGGTYRERSTSSHLGISATPESRTQSVGSATSSQATKQQLQSSTASKPSETPAKATSTSGSSFVTGSAGRTRSSLEGRSFSSLPQSDESDSWTAPSDEWTGSYLTPRSRSRSQRQSFKRR</sequence>
<organism evidence="2 3">
    <name type="scientific">Cylicocyclus nassatus</name>
    <name type="common">Nematode worm</name>
    <dbReference type="NCBI Taxonomy" id="53992"/>
    <lineage>
        <taxon>Eukaryota</taxon>
        <taxon>Metazoa</taxon>
        <taxon>Ecdysozoa</taxon>
        <taxon>Nematoda</taxon>
        <taxon>Chromadorea</taxon>
        <taxon>Rhabditida</taxon>
        <taxon>Rhabditina</taxon>
        <taxon>Rhabditomorpha</taxon>
        <taxon>Strongyloidea</taxon>
        <taxon>Strongylidae</taxon>
        <taxon>Cylicocyclus</taxon>
    </lineage>
</organism>
<feature type="compositionally biased region" description="Basic residues" evidence="1">
    <location>
        <begin position="1"/>
        <end position="12"/>
    </location>
</feature>
<evidence type="ECO:0000256" key="1">
    <source>
        <dbReference type="SAM" id="MobiDB-lite"/>
    </source>
</evidence>
<feature type="region of interest" description="Disordered" evidence="1">
    <location>
        <begin position="373"/>
        <end position="398"/>
    </location>
</feature>
<dbReference type="AlphaFoldDB" id="A0AA36GR44"/>
<feature type="compositionally biased region" description="Basic residues" evidence="1">
    <location>
        <begin position="946"/>
        <end position="958"/>
    </location>
</feature>
<feature type="compositionally biased region" description="Basic residues" evidence="1">
    <location>
        <begin position="242"/>
        <end position="288"/>
    </location>
</feature>
<feature type="compositionally biased region" description="Polar residues" evidence="1">
    <location>
        <begin position="205"/>
        <end position="221"/>
    </location>
</feature>
<feature type="compositionally biased region" description="Polar residues" evidence="1">
    <location>
        <begin position="162"/>
        <end position="195"/>
    </location>
</feature>
<feature type="region of interest" description="Disordered" evidence="1">
    <location>
        <begin position="611"/>
        <end position="692"/>
    </location>
</feature>
<feature type="compositionally biased region" description="Low complexity" evidence="1">
    <location>
        <begin position="772"/>
        <end position="784"/>
    </location>
</feature>
<feature type="compositionally biased region" description="Basic residues" evidence="1">
    <location>
        <begin position="296"/>
        <end position="310"/>
    </location>
</feature>
<feature type="compositionally biased region" description="Basic residues" evidence="1">
    <location>
        <begin position="384"/>
        <end position="393"/>
    </location>
</feature>
<feature type="compositionally biased region" description="Polar residues" evidence="1">
    <location>
        <begin position="626"/>
        <end position="643"/>
    </location>
</feature>
<reference evidence="2" key="1">
    <citation type="submission" date="2023-07" db="EMBL/GenBank/DDBJ databases">
        <authorList>
            <consortium name="CYATHOMIX"/>
        </authorList>
    </citation>
    <scope>NUCLEOTIDE SEQUENCE</scope>
    <source>
        <strain evidence="2">N/A</strain>
    </source>
</reference>
<feature type="region of interest" description="Disordered" evidence="1">
    <location>
        <begin position="772"/>
        <end position="792"/>
    </location>
</feature>
<accession>A0AA36GR44</accession>
<comment type="caution">
    <text evidence="2">The sequence shown here is derived from an EMBL/GenBank/DDBJ whole genome shotgun (WGS) entry which is preliminary data.</text>
</comment>
<feature type="compositionally biased region" description="Low complexity" evidence="1">
    <location>
        <begin position="72"/>
        <end position="86"/>
    </location>
</feature>
<keyword evidence="3" id="KW-1185">Reference proteome</keyword>
<gene>
    <name evidence="2" type="ORF">CYNAS_LOCUS8592</name>
</gene>